<dbReference type="AlphaFoldDB" id="A0A3L6SNZ5"/>
<evidence type="ECO:0000256" key="1">
    <source>
        <dbReference type="SAM" id="MobiDB-lite"/>
    </source>
</evidence>
<organism evidence="2 3">
    <name type="scientific">Panicum miliaceum</name>
    <name type="common">Proso millet</name>
    <name type="synonym">Broomcorn millet</name>
    <dbReference type="NCBI Taxonomy" id="4540"/>
    <lineage>
        <taxon>Eukaryota</taxon>
        <taxon>Viridiplantae</taxon>
        <taxon>Streptophyta</taxon>
        <taxon>Embryophyta</taxon>
        <taxon>Tracheophyta</taxon>
        <taxon>Spermatophyta</taxon>
        <taxon>Magnoliopsida</taxon>
        <taxon>Liliopsida</taxon>
        <taxon>Poales</taxon>
        <taxon>Poaceae</taxon>
        <taxon>PACMAD clade</taxon>
        <taxon>Panicoideae</taxon>
        <taxon>Panicodae</taxon>
        <taxon>Paniceae</taxon>
        <taxon>Panicinae</taxon>
        <taxon>Panicum</taxon>
        <taxon>Panicum sect. Panicum</taxon>
    </lineage>
</organism>
<feature type="region of interest" description="Disordered" evidence="1">
    <location>
        <begin position="1"/>
        <end position="29"/>
    </location>
</feature>
<dbReference type="Proteomes" id="UP000275267">
    <property type="component" value="Unassembled WGS sequence"/>
</dbReference>
<comment type="caution">
    <text evidence="2">The sequence shown here is derived from an EMBL/GenBank/DDBJ whole genome shotgun (WGS) entry which is preliminary data.</text>
</comment>
<proteinExistence type="predicted"/>
<gene>
    <name evidence="2" type="ORF">C2845_PM07G08050</name>
</gene>
<name>A0A3L6SNZ5_PANMI</name>
<protein>
    <submittedName>
        <fullName evidence="2">Transposon protein, putative, Pong sub-class</fullName>
    </submittedName>
</protein>
<keyword evidence="3" id="KW-1185">Reference proteome</keyword>
<accession>A0A3L6SNZ5</accession>
<sequence>MPPSKRTSAPAPMEIPPASRTQSVPPPNRCPICSTDDHPFYSTLDSLARRLAMRIKAKILGGVSKRQYGPRKSIPRDHVGAHQRLVEDYFAAEPLYPERPCHDVVIAGGANGVPCSVATEMLIQNNLAAPFY</sequence>
<dbReference type="EMBL" id="PQIB02000004">
    <property type="protein sequence ID" value="RLN24356.1"/>
    <property type="molecule type" value="Genomic_DNA"/>
</dbReference>
<evidence type="ECO:0000313" key="3">
    <source>
        <dbReference type="Proteomes" id="UP000275267"/>
    </source>
</evidence>
<evidence type="ECO:0000313" key="2">
    <source>
        <dbReference type="EMBL" id="RLN24356.1"/>
    </source>
</evidence>
<reference evidence="3" key="1">
    <citation type="journal article" date="2019" name="Nat. Commun.">
        <title>The genome of broomcorn millet.</title>
        <authorList>
            <person name="Zou C."/>
            <person name="Miki D."/>
            <person name="Li D."/>
            <person name="Tang Q."/>
            <person name="Xiao L."/>
            <person name="Rajput S."/>
            <person name="Deng P."/>
            <person name="Jia W."/>
            <person name="Huang R."/>
            <person name="Zhang M."/>
            <person name="Sun Y."/>
            <person name="Hu J."/>
            <person name="Fu X."/>
            <person name="Schnable P.S."/>
            <person name="Li F."/>
            <person name="Zhang H."/>
            <person name="Feng B."/>
            <person name="Zhu X."/>
            <person name="Liu R."/>
            <person name="Schnable J.C."/>
            <person name="Zhu J.-K."/>
            <person name="Zhang H."/>
        </authorList>
    </citation>
    <scope>NUCLEOTIDE SEQUENCE [LARGE SCALE GENOMIC DNA]</scope>
</reference>